<dbReference type="EMBL" id="DWYY01000105">
    <property type="protein sequence ID" value="HJA93360.1"/>
    <property type="molecule type" value="Genomic_DNA"/>
</dbReference>
<keyword evidence="1 3" id="KW-0732">Signal</keyword>
<feature type="domain" description="Solute-binding protein family 3/N-terminal" evidence="4">
    <location>
        <begin position="95"/>
        <end position="319"/>
    </location>
</feature>
<evidence type="ECO:0000259" key="4">
    <source>
        <dbReference type="SMART" id="SM00062"/>
    </source>
</evidence>
<evidence type="ECO:0000256" key="2">
    <source>
        <dbReference type="SAM" id="MobiDB-lite"/>
    </source>
</evidence>
<feature type="signal peptide" evidence="3">
    <location>
        <begin position="1"/>
        <end position="18"/>
    </location>
</feature>
<evidence type="ECO:0000256" key="3">
    <source>
        <dbReference type="SAM" id="SignalP"/>
    </source>
</evidence>
<reference evidence="5" key="2">
    <citation type="submission" date="2021-04" db="EMBL/GenBank/DDBJ databases">
        <authorList>
            <person name="Gilroy R."/>
        </authorList>
    </citation>
    <scope>NUCLEOTIDE SEQUENCE</scope>
    <source>
        <strain evidence="5">CHK179-7159</strain>
    </source>
</reference>
<dbReference type="PROSITE" id="PS51257">
    <property type="entry name" value="PROKAR_LIPOPROTEIN"/>
    <property type="match status" value="1"/>
</dbReference>
<dbReference type="PANTHER" id="PTHR35936:SF34">
    <property type="entry name" value="ABC TRANSPORTER EXTRACELLULAR-BINDING PROTEIN YCKB-RELATED"/>
    <property type="match status" value="1"/>
</dbReference>
<dbReference type="Gene3D" id="3.40.190.10">
    <property type="entry name" value="Periplasmic binding protein-like II"/>
    <property type="match status" value="2"/>
</dbReference>
<proteinExistence type="predicted"/>
<dbReference type="SMART" id="SM00062">
    <property type="entry name" value="PBPb"/>
    <property type="match status" value="1"/>
</dbReference>
<comment type="caution">
    <text evidence="5">The sequence shown here is derived from an EMBL/GenBank/DDBJ whole genome shotgun (WGS) entry which is preliminary data.</text>
</comment>
<feature type="compositionally biased region" description="Low complexity" evidence="2">
    <location>
        <begin position="33"/>
        <end position="78"/>
    </location>
</feature>
<evidence type="ECO:0000256" key="1">
    <source>
        <dbReference type="ARBA" id="ARBA00022729"/>
    </source>
</evidence>
<protein>
    <submittedName>
        <fullName evidence="5">Transporter substrate-binding domain-containing protein</fullName>
    </submittedName>
</protein>
<feature type="region of interest" description="Disordered" evidence="2">
    <location>
        <begin position="26"/>
        <end position="85"/>
    </location>
</feature>
<dbReference type="PANTHER" id="PTHR35936">
    <property type="entry name" value="MEMBRANE-BOUND LYTIC MUREIN TRANSGLYCOSYLASE F"/>
    <property type="match status" value="1"/>
</dbReference>
<reference evidence="5" key="1">
    <citation type="journal article" date="2021" name="PeerJ">
        <title>Extensive microbial diversity within the chicken gut microbiome revealed by metagenomics and culture.</title>
        <authorList>
            <person name="Gilroy R."/>
            <person name="Ravi A."/>
            <person name="Getino M."/>
            <person name="Pursley I."/>
            <person name="Horton D.L."/>
            <person name="Alikhan N.F."/>
            <person name="Baker D."/>
            <person name="Gharbi K."/>
            <person name="Hall N."/>
            <person name="Watson M."/>
            <person name="Adriaenssens E.M."/>
            <person name="Foster-Nyarko E."/>
            <person name="Jarju S."/>
            <person name="Secka A."/>
            <person name="Antonio M."/>
            <person name="Oren A."/>
            <person name="Chaudhuri R.R."/>
            <person name="La Ragione R."/>
            <person name="Hildebrand F."/>
            <person name="Pallen M.J."/>
        </authorList>
    </citation>
    <scope>NUCLEOTIDE SEQUENCE</scope>
    <source>
        <strain evidence="5">CHK179-7159</strain>
    </source>
</reference>
<feature type="chain" id="PRO_5039623530" evidence="3">
    <location>
        <begin position="19"/>
        <end position="324"/>
    </location>
</feature>
<evidence type="ECO:0000313" key="6">
    <source>
        <dbReference type="Proteomes" id="UP000886858"/>
    </source>
</evidence>
<dbReference type="InterPro" id="IPR001638">
    <property type="entry name" value="Solute-binding_3/MltF_N"/>
</dbReference>
<evidence type="ECO:0000313" key="5">
    <source>
        <dbReference type="EMBL" id="HJA93360.1"/>
    </source>
</evidence>
<dbReference type="Proteomes" id="UP000886858">
    <property type="component" value="Unassembled WGS sequence"/>
</dbReference>
<dbReference type="AlphaFoldDB" id="A0A9D2L1F1"/>
<name>A0A9D2L1F1_9FIRM</name>
<accession>A0A9D2L1F1</accession>
<dbReference type="Pfam" id="PF00497">
    <property type="entry name" value="SBP_bac_3"/>
    <property type="match status" value="1"/>
</dbReference>
<gene>
    <name evidence="5" type="ORF">H9717_09660</name>
</gene>
<sequence>MKKILSLALAMILAFSLAACGNSSSTSATADNGGSSSAESSASESSAAETDTAESTAAASVESSETATETGSAASETSGSDRAESDLAAVQEKGTLVVGITNFEPMDYQNADGEWIGFDADLAKQFAEYLGVEVEFSEITWDYKVMELEAGNIDCVWNGMTLTDEVTSSMATSIPYCTNYQVLVYPAASATDFEGLTSLEGLTVAVESGSAGEDAAEALGATVVPVQSQANTLMEVAAGTSDAAVIDVLMAAAMTGEGTSYADLAYSVNLNEAQGMESEEYGVGFRKGSDLVDEFNTFWEEKVADGTVEDIAATYGLQDAVILD</sequence>
<organism evidence="5 6">
    <name type="scientific">Candidatus Eisenbergiella merdipullorum</name>
    <dbReference type="NCBI Taxonomy" id="2838553"/>
    <lineage>
        <taxon>Bacteria</taxon>
        <taxon>Bacillati</taxon>
        <taxon>Bacillota</taxon>
        <taxon>Clostridia</taxon>
        <taxon>Lachnospirales</taxon>
        <taxon>Lachnospiraceae</taxon>
        <taxon>Eisenbergiella</taxon>
    </lineage>
</organism>
<dbReference type="SUPFAM" id="SSF53850">
    <property type="entry name" value="Periplasmic binding protein-like II"/>
    <property type="match status" value="1"/>
</dbReference>